<evidence type="ECO:0000313" key="9">
    <source>
        <dbReference type="Proteomes" id="UP000186323"/>
    </source>
</evidence>
<dbReference type="PANTHER" id="PTHR30511:SF0">
    <property type="entry name" value="ALANINE RACEMASE, CATABOLIC-RELATED"/>
    <property type="match status" value="1"/>
</dbReference>
<dbReference type="InterPro" id="IPR001608">
    <property type="entry name" value="Ala_racemase_N"/>
</dbReference>
<comment type="catalytic activity">
    <reaction evidence="4">
        <text>L-alanine = D-alanine</text>
        <dbReference type="Rhea" id="RHEA:20249"/>
        <dbReference type="ChEBI" id="CHEBI:57416"/>
        <dbReference type="ChEBI" id="CHEBI:57972"/>
        <dbReference type="EC" id="5.1.1.1"/>
    </reaction>
</comment>
<dbReference type="PROSITE" id="PS00395">
    <property type="entry name" value="ALANINE_RACEMASE"/>
    <property type="match status" value="1"/>
</dbReference>
<feature type="domain" description="Alanine racemase C-terminal" evidence="7">
    <location>
        <begin position="244"/>
        <end position="374"/>
    </location>
</feature>
<evidence type="ECO:0000256" key="4">
    <source>
        <dbReference type="HAMAP-Rule" id="MF_01201"/>
    </source>
</evidence>
<dbReference type="GO" id="GO:0005829">
    <property type="term" value="C:cytosol"/>
    <property type="evidence" value="ECO:0007669"/>
    <property type="project" value="TreeGrafter"/>
</dbReference>
<dbReference type="GO" id="GO:0030632">
    <property type="term" value="P:D-alanine biosynthetic process"/>
    <property type="evidence" value="ECO:0007669"/>
    <property type="project" value="UniProtKB-UniRule"/>
</dbReference>
<dbReference type="SMART" id="SM01005">
    <property type="entry name" value="Ala_racemase_C"/>
    <property type="match status" value="1"/>
</dbReference>
<gene>
    <name evidence="8" type="ORF">DESPIGER_1523</name>
</gene>
<dbReference type="GO" id="GO:0030170">
    <property type="term" value="F:pyridoxal phosphate binding"/>
    <property type="evidence" value="ECO:0007669"/>
    <property type="project" value="UniProtKB-UniRule"/>
</dbReference>
<feature type="binding site" evidence="4 6">
    <location>
        <position position="313"/>
    </location>
    <ligand>
        <name>substrate</name>
    </ligand>
</feature>
<dbReference type="AlphaFoldDB" id="A0A1K1LF83"/>
<comment type="pathway">
    <text evidence="4">Amino-acid biosynthesis; D-alanine biosynthesis; D-alanine from L-alanine: step 1/1.</text>
</comment>
<organism evidence="8 9">
    <name type="scientific">Desulfovibrio piger</name>
    <dbReference type="NCBI Taxonomy" id="901"/>
    <lineage>
        <taxon>Bacteria</taxon>
        <taxon>Pseudomonadati</taxon>
        <taxon>Thermodesulfobacteriota</taxon>
        <taxon>Desulfovibrionia</taxon>
        <taxon>Desulfovibrionales</taxon>
        <taxon>Desulfovibrionaceae</taxon>
        <taxon>Desulfovibrio</taxon>
    </lineage>
</organism>
<comment type="similarity">
    <text evidence="4">Belongs to the alanine racemase family.</text>
</comment>
<proteinExistence type="inferred from homology"/>
<dbReference type="InterPro" id="IPR029066">
    <property type="entry name" value="PLP-binding_barrel"/>
</dbReference>
<dbReference type="PRINTS" id="PR00992">
    <property type="entry name" value="ALARACEMASE"/>
</dbReference>
<evidence type="ECO:0000256" key="2">
    <source>
        <dbReference type="ARBA" id="ARBA00022898"/>
    </source>
</evidence>
<dbReference type="InterPro" id="IPR011079">
    <property type="entry name" value="Ala_racemase_C"/>
</dbReference>
<dbReference type="RefSeq" id="WP_072335034.1">
    <property type="nucleotide sequence ID" value="NZ_CALJDE010000070.1"/>
</dbReference>
<dbReference type="Pfam" id="PF00842">
    <property type="entry name" value="Ala_racemase_C"/>
    <property type="match status" value="1"/>
</dbReference>
<dbReference type="InterPro" id="IPR020622">
    <property type="entry name" value="Ala_racemase_pyridoxalP-BS"/>
</dbReference>
<evidence type="ECO:0000256" key="1">
    <source>
        <dbReference type="ARBA" id="ARBA00001933"/>
    </source>
</evidence>
<dbReference type="HAMAP" id="MF_01201">
    <property type="entry name" value="Ala_racemase"/>
    <property type="match status" value="1"/>
</dbReference>
<accession>A0A1K1LF83</accession>
<feature type="active site" description="Proton acceptor; specific for D-alanine" evidence="4">
    <location>
        <position position="35"/>
    </location>
</feature>
<name>A0A1K1LF83_9BACT</name>
<dbReference type="EC" id="5.1.1.1" evidence="4"/>
<dbReference type="Gene3D" id="2.40.37.10">
    <property type="entry name" value="Lyase, Ornithine Decarboxylase, Chain A, domain 1"/>
    <property type="match status" value="1"/>
</dbReference>
<dbReference type="Gene3D" id="3.20.20.10">
    <property type="entry name" value="Alanine racemase"/>
    <property type="match status" value="1"/>
</dbReference>
<reference evidence="9" key="1">
    <citation type="submission" date="2016-10" db="EMBL/GenBank/DDBJ databases">
        <authorList>
            <person name="Wegmann U."/>
        </authorList>
    </citation>
    <scope>NUCLEOTIDE SEQUENCE [LARGE SCALE GENOMIC DNA]</scope>
</reference>
<feature type="modified residue" description="N6-(pyridoxal phosphate)lysine" evidence="4 5">
    <location>
        <position position="35"/>
    </location>
</feature>
<dbReference type="EMBL" id="LT630450">
    <property type="protein sequence ID" value="SFV73363.1"/>
    <property type="molecule type" value="Genomic_DNA"/>
</dbReference>
<dbReference type="KEGG" id="dpg:DESPIGER_1523"/>
<dbReference type="NCBIfam" id="TIGR00492">
    <property type="entry name" value="alr"/>
    <property type="match status" value="1"/>
</dbReference>
<evidence type="ECO:0000256" key="5">
    <source>
        <dbReference type="PIRSR" id="PIRSR600821-50"/>
    </source>
</evidence>
<feature type="active site" description="Proton acceptor; specific for L-alanine" evidence="4">
    <location>
        <position position="265"/>
    </location>
</feature>
<dbReference type="Proteomes" id="UP000186323">
    <property type="component" value="Chromosome I"/>
</dbReference>
<dbReference type="GO" id="GO:0008784">
    <property type="term" value="F:alanine racemase activity"/>
    <property type="evidence" value="ECO:0007669"/>
    <property type="project" value="UniProtKB-UniRule"/>
</dbReference>
<dbReference type="InterPro" id="IPR000821">
    <property type="entry name" value="Ala_racemase"/>
</dbReference>
<dbReference type="SUPFAM" id="SSF50621">
    <property type="entry name" value="Alanine racemase C-terminal domain-like"/>
    <property type="match status" value="1"/>
</dbReference>
<feature type="binding site" evidence="4 6">
    <location>
        <position position="133"/>
    </location>
    <ligand>
        <name>substrate</name>
    </ligand>
</feature>
<dbReference type="CDD" id="cd00430">
    <property type="entry name" value="PLPDE_III_AR"/>
    <property type="match status" value="1"/>
</dbReference>
<dbReference type="InterPro" id="IPR009006">
    <property type="entry name" value="Ala_racemase/Decarboxylase_C"/>
</dbReference>
<dbReference type="OrthoDB" id="9813814at2"/>
<evidence type="ECO:0000256" key="3">
    <source>
        <dbReference type="ARBA" id="ARBA00023235"/>
    </source>
</evidence>
<keyword evidence="3 4" id="KW-0413">Isomerase</keyword>
<dbReference type="SUPFAM" id="SSF51419">
    <property type="entry name" value="PLP-binding barrel"/>
    <property type="match status" value="1"/>
</dbReference>
<keyword evidence="9" id="KW-1185">Reference proteome</keyword>
<evidence type="ECO:0000256" key="6">
    <source>
        <dbReference type="PIRSR" id="PIRSR600821-52"/>
    </source>
</evidence>
<sequence length="375" mass="39747">MSCTFTPSRCHIRLGALVRNFSRMGRPGSLMPVIKSDAYGHGMTEVAHALDAAGARHFAVGTVAEGACLRQDGLAQLILPLLGCLDDEDWQQASACGLTPLVTGFEALEKAAALGNPADPWGVAIKLDTGMSRLGFGAEDIPALLERLRACPGLKPILAVSHFPCADMPEKEDFTRRQLEKFTAMTDSLRAAYPELRRSLANSAGTMGWPGSRFELCRPGFSLYGGNPFRGTAWEGRGAGLEPVMEVSAPLLQVRHLKPGEGISYGQTFIAPREMRVAVVGAGYAVGYPRGASGRIHVLVNGRRAPQVGRICMGMFMVDVTGLPARAGDTAWLLGGPAAPGETPVGIDELAGACGGFAYELLCLLGQGSPRVYHK</sequence>
<evidence type="ECO:0000259" key="7">
    <source>
        <dbReference type="SMART" id="SM01005"/>
    </source>
</evidence>
<comment type="cofactor">
    <cofactor evidence="1 4 5">
        <name>pyridoxal 5'-phosphate</name>
        <dbReference type="ChEBI" id="CHEBI:597326"/>
    </cofactor>
</comment>
<dbReference type="PANTHER" id="PTHR30511">
    <property type="entry name" value="ALANINE RACEMASE"/>
    <property type="match status" value="1"/>
</dbReference>
<comment type="function">
    <text evidence="4">Catalyzes the interconversion of L-alanine and D-alanine. May also act on other amino acids.</text>
</comment>
<keyword evidence="2 4" id="KW-0663">Pyridoxal phosphate</keyword>
<evidence type="ECO:0000313" key="8">
    <source>
        <dbReference type="EMBL" id="SFV73363.1"/>
    </source>
</evidence>
<dbReference type="UniPathway" id="UPA00042">
    <property type="reaction ID" value="UER00497"/>
</dbReference>
<dbReference type="Pfam" id="PF01168">
    <property type="entry name" value="Ala_racemase_N"/>
    <property type="match status" value="1"/>
</dbReference>
<protein>
    <recommendedName>
        <fullName evidence="4">Alanine racemase</fullName>
        <ecNumber evidence="4">5.1.1.1</ecNumber>
    </recommendedName>
</protein>